<dbReference type="RefSeq" id="WP_129786419.1">
    <property type="nucleotide sequence ID" value="NZ_RZHH01000003.1"/>
</dbReference>
<dbReference type="AlphaFoldDB" id="A0A482SZF0"/>
<feature type="transmembrane region" description="Helical" evidence="1">
    <location>
        <begin position="16"/>
        <end position="37"/>
    </location>
</feature>
<evidence type="ECO:0000259" key="2">
    <source>
        <dbReference type="Pfam" id="PF02517"/>
    </source>
</evidence>
<keyword evidence="1" id="KW-0812">Transmembrane</keyword>
<feature type="domain" description="CAAX prenyl protease 2/Lysostaphin resistance protein A-like" evidence="2">
    <location>
        <begin position="119"/>
        <end position="225"/>
    </location>
</feature>
<feature type="transmembrane region" description="Helical" evidence="1">
    <location>
        <begin position="77"/>
        <end position="98"/>
    </location>
</feature>
<feature type="transmembrane region" description="Helical" evidence="1">
    <location>
        <begin position="118"/>
        <end position="139"/>
    </location>
</feature>
<keyword evidence="3" id="KW-0378">Hydrolase</keyword>
<reference evidence="3 4" key="1">
    <citation type="submission" date="2018-12" db="EMBL/GenBank/DDBJ databases">
        <title>Genome analysis provides insights into bioremediation potentialities of Halogeometricum borinquense strain N11.</title>
        <authorList>
            <person name="Najjari A."/>
            <person name="Youssef N."/>
            <person name="Fhoula I."/>
            <person name="Ben Dhia O."/>
            <person name="Mahjoubi M."/>
            <person name="Ouzari H.I."/>
            <person name="Cherif A."/>
        </authorList>
    </citation>
    <scope>NUCLEOTIDE SEQUENCE [LARGE SCALE GENOMIC DNA]</scope>
    <source>
        <strain evidence="3 4">N11</strain>
    </source>
</reference>
<evidence type="ECO:0000313" key="3">
    <source>
        <dbReference type="EMBL" id="RYJ08501.1"/>
    </source>
</evidence>
<name>A0A482SZF0_9EURY</name>
<accession>A0A482SZF0</accession>
<feature type="transmembrane region" description="Helical" evidence="1">
    <location>
        <begin position="239"/>
        <end position="258"/>
    </location>
</feature>
<evidence type="ECO:0000256" key="1">
    <source>
        <dbReference type="SAM" id="Phobius"/>
    </source>
</evidence>
<dbReference type="GO" id="GO:0008237">
    <property type="term" value="F:metallopeptidase activity"/>
    <property type="evidence" value="ECO:0007669"/>
    <property type="project" value="UniProtKB-KW"/>
</dbReference>
<organism evidence="3 4">
    <name type="scientific">Halogeometricum borinquense</name>
    <dbReference type="NCBI Taxonomy" id="60847"/>
    <lineage>
        <taxon>Archaea</taxon>
        <taxon>Methanobacteriati</taxon>
        <taxon>Methanobacteriota</taxon>
        <taxon>Stenosarchaea group</taxon>
        <taxon>Halobacteria</taxon>
        <taxon>Halobacteriales</taxon>
        <taxon>Haloferacaceae</taxon>
        <taxon>Halogeometricum</taxon>
    </lineage>
</organism>
<sequence length="272" mass="28630">MLRAERDLPTFEGGSLIPVTTYLLLITVLSGFAVVFSDGASPIAGMGWGIFLVILAIGAFTVEGVSPRSILSPARSLLSALLVVTVFWVLYNLVAYGFALGGVSGFKVSGSKVAAHPLMYLAAFVSSVLFTAIPEELVFRGYLQSKFVSLAGGKTGKAVAVGVGITAILFALFHLPRWFLMSGHGVGAALATRLLGLTLMGLAYGLVYALTRNLWLVALFHATMNQPPFLVGVHIPDGFHLLVGVVEFAAIVTVVFVATRLTRSDGLALTSA</sequence>
<keyword evidence="1" id="KW-1133">Transmembrane helix</keyword>
<keyword evidence="3" id="KW-0645">Protease</keyword>
<dbReference type="Pfam" id="PF02517">
    <property type="entry name" value="Rce1-like"/>
    <property type="match status" value="1"/>
</dbReference>
<feature type="transmembrane region" description="Helical" evidence="1">
    <location>
        <begin position="159"/>
        <end position="180"/>
    </location>
</feature>
<protein>
    <submittedName>
        <fullName evidence="3">CPBP family intramembrane metalloprotease</fullName>
    </submittedName>
</protein>
<dbReference type="EMBL" id="RZHH01000003">
    <property type="protein sequence ID" value="RYJ08501.1"/>
    <property type="molecule type" value="Genomic_DNA"/>
</dbReference>
<feature type="transmembrane region" description="Helical" evidence="1">
    <location>
        <begin position="43"/>
        <end position="65"/>
    </location>
</feature>
<comment type="caution">
    <text evidence="3">The sequence shown here is derived from an EMBL/GenBank/DDBJ whole genome shotgun (WGS) entry which is preliminary data.</text>
</comment>
<keyword evidence="3" id="KW-0482">Metalloprotease</keyword>
<feature type="transmembrane region" description="Helical" evidence="1">
    <location>
        <begin position="214"/>
        <end position="233"/>
    </location>
</feature>
<evidence type="ECO:0000313" key="4">
    <source>
        <dbReference type="Proteomes" id="UP000294028"/>
    </source>
</evidence>
<dbReference type="Proteomes" id="UP000294028">
    <property type="component" value="Unassembled WGS sequence"/>
</dbReference>
<dbReference type="GO" id="GO:0080120">
    <property type="term" value="P:CAAX-box protein maturation"/>
    <property type="evidence" value="ECO:0007669"/>
    <property type="project" value="UniProtKB-ARBA"/>
</dbReference>
<dbReference type="GO" id="GO:0004175">
    <property type="term" value="F:endopeptidase activity"/>
    <property type="evidence" value="ECO:0007669"/>
    <property type="project" value="UniProtKB-ARBA"/>
</dbReference>
<dbReference type="GO" id="GO:0006508">
    <property type="term" value="P:proteolysis"/>
    <property type="evidence" value="ECO:0007669"/>
    <property type="project" value="UniProtKB-KW"/>
</dbReference>
<proteinExistence type="predicted"/>
<keyword evidence="1" id="KW-0472">Membrane</keyword>
<dbReference type="InterPro" id="IPR003675">
    <property type="entry name" value="Rce1/LyrA-like_dom"/>
</dbReference>
<gene>
    <name evidence="3" type="ORF">ELS19_18430</name>
</gene>
<feature type="transmembrane region" description="Helical" evidence="1">
    <location>
        <begin position="186"/>
        <end position="207"/>
    </location>
</feature>